<dbReference type="PROSITE" id="PS51819">
    <property type="entry name" value="VOC"/>
    <property type="match status" value="1"/>
</dbReference>
<dbReference type="AlphaFoldDB" id="B5YND3"/>
<dbReference type="GeneID" id="7450666"/>
<dbReference type="PaxDb" id="35128-Thaps23526"/>
<gene>
    <name evidence="3" type="ORF">THAPS_23526</name>
</gene>
<dbReference type="HOGENOM" id="CLU_878497_0_0_1"/>
<dbReference type="STRING" id="35128.B5YND3"/>
<dbReference type="PANTHER" id="PTHR10374">
    <property type="entry name" value="LACTOYLGLUTATHIONE LYASE GLYOXALASE I"/>
    <property type="match status" value="1"/>
</dbReference>
<keyword evidence="4" id="KW-1185">Reference proteome</keyword>
<dbReference type="EMBL" id="CP001160">
    <property type="protein sequence ID" value="ACI64968.1"/>
    <property type="molecule type" value="Genomic_DNA"/>
</dbReference>
<organism evidence="3 4">
    <name type="scientific">Thalassiosira pseudonana</name>
    <name type="common">Marine diatom</name>
    <name type="synonym">Cyclotella nana</name>
    <dbReference type="NCBI Taxonomy" id="35128"/>
    <lineage>
        <taxon>Eukaryota</taxon>
        <taxon>Sar</taxon>
        <taxon>Stramenopiles</taxon>
        <taxon>Ochrophyta</taxon>
        <taxon>Bacillariophyta</taxon>
        <taxon>Coscinodiscophyceae</taxon>
        <taxon>Thalassiosirophycidae</taxon>
        <taxon>Thalassiosirales</taxon>
        <taxon>Thalassiosiraceae</taxon>
        <taxon>Thalassiosira</taxon>
    </lineage>
</organism>
<evidence type="ECO:0000313" key="4">
    <source>
        <dbReference type="Proteomes" id="UP000001449"/>
    </source>
</evidence>
<feature type="domain" description="VOC" evidence="2">
    <location>
        <begin position="176"/>
        <end position="305"/>
    </location>
</feature>
<dbReference type="PANTHER" id="PTHR10374:SF30">
    <property type="entry name" value="LACTOYLGLUTATHIONE LYASE"/>
    <property type="match status" value="1"/>
</dbReference>
<dbReference type="SUPFAM" id="SSF54593">
    <property type="entry name" value="Glyoxalase/Bleomycin resistance protein/Dihydroxybiphenyl dioxygenase"/>
    <property type="match status" value="1"/>
</dbReference>
<feature type="transmembrane region" description="Helical" evidence="1">
    <location>
        <begin position="145"/>
        <end position="163"/>
    </location>
</feature>
<feature type="transmembrane region" description="Helical" evidence="1">
    <location>
        <begin position="57"/>
        <end position="76"/>
    </location>
</feature>
<dbReference type="Proteomes" id="UP000001449">
    <property type="component" value="Chromosome 7"/>
</dbReference>
<keyword evidence="1" id="KW-0812">Transmembrane</keyword>
<evidence type="ECO:0000259" key="2">
    <source>
        <dbReference type="PROSITE" id="PS51819"/>
    </source>
</evidence>
<accession>B5YND3</accession>
<reference evidence="3 4" key="2">
    <citation type="journal article" date="2008" name="Nature">
        <title>The Phaeodactylum genome reveals the evolutionary history of diatom genomes.</title>
        <authorList>
            <person name="Bowler C."/>
            <person name="Allen A.E."/>
            <person name="Badger J.H."/>
            <person name="Grimwood J."/>
            <person name="Jabbari K."/>
            <person name="Kuo A."/>
            <person name="Maheswari U."/>
            <person name="Martens C."/>
            <person name="Maumus F."/>
            <person name="Otillar R.P."/>
            <person name="Rayko E."/>
            <person name="Salamov A."/>
            <person name="Vandepoele K."/>
            <person name="Beszteri B."/>
            <person name="Gruber A."/>
            <person name="Heijde M."/>
            <person name="Katinka M."/>
            <person name="Mock T."/>
            <person name="Valentin K."/>
            <person name="Verret F."/>
            <person name="Berges J.A."/>
            <person name="Brownlee C."/>
            <person name="Cadoret J.P."/>
            <person name="Chiovitti A."/>
            <person name="Choi C.J."/>
            <person name="Coesel S."/>
            <person name="De Martino A."/>
            <person name="Detter J.C."/>
            <person name="Durkin C."/>
            <person name="Falciatore A."/>
            <person name="Fournet J."/>
            <person name="Haruta M."/>
            <person name="Huysman M.J."/>
            <person name="Jenkins B.D."/>
            <person name="Jiroutova K."/>
            <person name="Jorgensen R.E."/>
            <person name="Joubert Y."/>
            <person name="Kaplan A."/>
            <person name="Kroger N."/>
            <person name="Kroth P.G."/>
            <person name="La Roche J."/>
            <person name="Lindquist E."/>
            <person name="Lommer M."/>
            <person name="Martin-Jezequel V."/>
            <person name="Lopez P.J."/>
            <person name="Lucas S."/>
            <person name="Mangogna M."/>
            <person name="McGinnis K."/>
            <person name="Medlin L.K."/>
            <person name="Montsant A."/>
            <person name="Oudot-Le Secq M.P."/>
            <person name="Napoli C."/>
            <person name="Obornik M."/>
            <person name="Parker M.S."/>
            <person name="Petit J.L."/>
            <person name="Porcel B.M."/>
            <person name="Poulsen N."/>
            <person name="Robison M."/>
            <person name="Rychlewski L."/>
            <person name="Rynearson T.A."/>
            <person name="Schmutz J."/>
            <person name="Shapiro H."/>
            <person name="Siaut M."/>
            <person name="Stanley M."/>
            <person name="Sussman M.R."/>
            <person name="Taylor A.R."/>
            <person name="Vardi A."/>
            <person name="von Dassow P."/>
            <person name="Vyverman W."/>
            <person name="Willis A."/>
            <person name="Wyrwicz L.S."/>
            <person name="Rokhsar D.S."/>
            <person name="Weissenbach J."/>
            <person name="Armbrust E.V."/>
            <person name="Green B.R."/>
            <person name="Van de Peer Y."/>
            <person name="Grigoriev I.V."/>
        </authorList>
    </citation>
    <scope>NUCLEOTIDE SEQUENCE [LARGE SCALE GENOMIC DNA]</scope>
    <source>
        <strain evidence="3 4">CCMP1335</strain>
    </source>
</reference>
<evidence type="ECO:0000256" key="1">
    <source>
        <dbReference type="SAM" id="Phobius"/>
    </source>
</evidence>
<dbReference type="eggNOG" id="KOG2944">
    <property type="taxonomic scope" value="Eukaryota"/>
</dbReference>
<dbReference type="InterPro" id="IPR037523">
    <property type="entry name" value="VOC_core"/>
</dbReference>
<evidence type="ECO:0000313" key="3">
    <source>
        <dbReference type="EMBL" id="ACI64968.1"/>
    </source>
</evidence>
<dbReference type="Pfam" id="PF00903">
    <property type="entry name" value="Glyoxalase"/>
    <property type="match status" value="1"/>
</dbReference>
<reference evidence="3 4" key="1">
    <citation type="journal article" date="2004" name="Science">
        <title>The genome of the diatom Thalassiosira pseudonana: ecology, evolution, and metabolism.</title>
        <authorList>
            <person name="Armbrust E.V."/>
            <person name="Berges J.A."/>
            <person name="Bowler C."/>
            <person name="Green B.R."/>
            <person name="Martinez D."/>
            <person name="Putnam N.H."/>
            <person name="Zhou S."/>
            <person name="Allen A.E."/>
            <person name="Apt K.E."/>
            <person name="Bechner M."/>
            <person name="Brzezinski M.A."/>
            <person name="Chaal B.K."/>
            <person name="Chiovitti A."/>
            <person name="Davis A.K."/>
            <person name="Demarest M.S."/>
            <person name="Detter J.C."/>
            <person name="Glavina T."/>
            <person name="Goodstein D."/>
            <person name="Hadi M.Z."/>
            <person name="Hellsten U."/>
            <person name="Hildebrand M."/>
            <person name="Jenkins B.D."/>
            <person name="Jurka J."/>
            <person name="Kapitonov V.V."/>
            <person name="Kroger N."/>
            <person name="Lau W.W."/>
            <person name="Lane T.W."/>
            <person name="Larimer F.W."/>
            <person name="Lippmeier J.C."/>
            <person name="Lucas S."/>
            <person name="Medina M."/>
            <person name="Montsant A."/>
            <person name="Obornik M."/>
            <person name="Parker M.S."/>
            <person name="Palenik B."/>
            <person name="Pazour G.J."/>
            <person name="Richardson P.M."/>
            <person name="Rynearson T.A."/>
            <person name="Saito M.A."/>
            <person name="Schwartz D.C."/>
            <person name="Thamatrakoln K."/>
            <person name="Valentin K."/>
            <person name="Vardi A."/>
            <person name="Wilkerson F.P."/>
            <person name="Rokhsar D.S."/>
        </authorList>
    </citation>
    <scope>NUCLEOTIDE SEQUENCE [LARGE SCALE GENOMIC DNA]</scope>
    <source>
        <strain evidence="3 4">CCMP1335</strain>
    </source>
</reference>
<sequence length="317" mass="36246">MSKTQEREPPLTLEDYSDFQYMLARPSITRRAVKEITTFIFYEEPHDLQKEESEHKVMVRGDINVLAYYVCCLWLLPSHILGMSKWISATDCINDIKDVKEGTVLRRFQYSYFHGLVHVDARHVATTGYDESPSFRLVEYVDGSLVAWFIVDAFYAIFVAVILRGMQMLGYLSQTSMNVVASVWITMKAMEYMYRLQFCVDLPIDNASLSHNEATEALMAMFGPVLELTHNHGTENDNDFKNFNGNKNGRQGFRHIGFLVDDVYSACDDIRKMGFGFREESDGGSIKGLAFAYDPDGYSVEIIKRGGIDFGDKRVEK</sequence>
<name>B5YND3_THAPS</name>
<dbReference type="KEGG" id="tps:THAPS_23526"/>
<dbReference type="RefSeq" id="XP_002296251.1">
    <property type="nucleotide sequence ID" value="XM_002296215.1"/>
</dbReference>
<dbReference type="InterPro" id="IPR004360">
    <property type="entry name" value="Glyas_Fos-R_dOase_dom"/>
</dbReference>
<dbReference type="InterPro" id="IPR029068">
    <property type="entry name" value="Glyas_Bleomycin-R_OHBP_Dase"/>
</dbReference>
<protein>
    <recommendedName>
        <fullName evidence="2">VOC domain-containing protein</fullName>
    </recommendedName>
</protein>
<keyword evidence="1" id="KW-0472">Membrane</keyword>
<dbReference type="InParanoid" id="B5YND3"/>
<keyword evidence="1" id="KW-1133">Transmembrane helix</keyword>
<dbReference type="Gene3D" id="3.10.180.10">
    <property type="entry name" value="2,3-Dihydroxybiphenyl 1,2-Dioxygenase, domain 1"/>
    <property type="match status" value="1"/>
</dbReference>
<proteinExistence type="predicted"/>